<evidence type="ECO:0000256" key="2">
    <source>
        <dbReference type="ARBA" id="ARBA00006991"/>
    </source>
</evidence>
<comment type="subcellular location">
    <subcellularLocation>
        <location evidence="1">Nucleus</location>
    </subcellularLocation>
</comment>
<keyword evidence="3" id="KW-0479">Metal-binding</keyword>
<protein>
    <recommendedName>
        <fullName evidence="12">C2H2-type domain-containing protein</fullName>
    </recommendedName>
</protein>
<dbReference type="InterPro" id="IPR013087">
    <property type="entry name" value="Znf_C2H2_type"/>
</dbReference>
<dbReference type="GO" id="GO:0000981">
    <property type="term" value="F:DNA-binding transcription factor activity, RNA polymerase II-specific"/>
    <property type="evidence" value="ECO:0007669"/>
    <property type="project" value="TreeGrafter"/>
</dbReference>
<keyword evidence="5 11" id="KW-0863">Zinc-finger</keyword>
<evidence type="ECO:0000256" key="5">
    <source>
        <dbReference type="ARBA" id="ARBA00022771"/>
    </source>
</evidence>
<comment type="similarity">
    <text evidence="2">Belongs to the krueppel C2H2-type zinc-finger protein family.</text>
</comment>
<dbReference type="PROSITE" id="PS00028">
    <property type="entry name" value="ZINC_FINGER_C2H2_1"/>
    <property type="match status" value="4"/>
</dbReference>
<dbReference type="GO" id="GO:0008270">
    <property type="term" value="F:zinc ion binding"/>
    <property type="evidence" value="ECO:0007669"/>
    <property type="project" value="UniProtKB-KW"/>
</dbReference>
<feature type="domain" description="C2H2-type" evidence="12">
    <location>
        <begin position="196"/>
        <end position="223"/>
    </location>
</feature>
<proteinExistence type="inferred from homology"/>
<dbReference type="Ensembl" id="ENSPKIT00000017220.1">
    <property type="protein sequence ID" value="ENSPKIP00000036276.1"/>
    <property type="gene ID" value="ENSPKIG00000014906.1"/>
</dbReference>
<dbReference type="FunFam" id="3.30.160.60:FF:001954">
    <property type="entry name" value="Zinc finger protein 787"/>
    <property type="match status" value="1"/>
</dbReference>
<evidence type="ECO:0000256" key="6">
    <source>
        <dbReference type="ARBA" id="ARBA00022833"/>
    </source>
</evidence>
<dbReference type="Gene3D" id="3.30.160.60">
    <property type="entry name" value="Classic Zinc Finger"/>
    <property type="match status" value="4"/>
</dbReference>
<dbReference type="SMART" id="SM00355">
    <property type="entry name" value="ZnF_C2H2"/>
    <property type="match status" value="4"/>
</dbReference>
<evidence type="ECO:0000256" key="4">
    <source>
        <dbReference type="ARBA" id="ARBA00022737"/>
    </source>
</evidence>
<keyword evidence="14" id="KW-1185">Reference proteome</keyword>
<evidence type="ECO:0000256" key="1">
    <source>
        <dbReference type="ARBA" id="ARBA00004123"/>
    </source>
</evidence>
<dbReference type="GeneTree" id="ENSGT01150000286953"/>
<feature type="domain" description="C2H2-type" evidence="12">
    <location>
        <begin position="252"/>
        <end position="279"/>
    </location>
</feature>
<evidence type="ECO:0000256" key="10">
    <source>
        <dbReference type="ARBA" id="ARBA00023242"/>
    </source>
</evidence>
<evidence type="ECO:0000256" key="7">
    <source>
        <dbReference type="ARBA" id="ARBA00023015"/>
    </source>
</evidence>
<organism evidence="13 14">
    <name type="scientific">Paramormyrops kingsleyae</name>
    <dbReference type="NCBI Taxonomy" id="1676925"/>
    <lineage>
        <taxon>Eukaryota</taxon>
        <taxon>Metazoa</taxon>
        <taxon>Chordata</taxon>
        <taxon>Craniata</taxon>
        <taxon>Vertebrata</taxon>
        <taxon>Euteleostomi</taxon>
        <taxon>Actinopterygii</taxon>
        <taxon>Neopterygii</taxon>
        <taxon>Teleostei</taxon>
        <taxon>Osteoglossocephala</taxon>
        <taxon>Osteoglossomorpha</taxon>
        <taxon>Osteoglossiformes</taxon>
        <taxon>Mormyridae</taxon>
        <taxon>Paramormyrops</taxon>
    </lineage>
</organism>
<dbReference type="PANTHER" id="PTHR23235">
    <property type="entry name" value="KRUEPPEL-LIKE TRANSCRIPTION FACTOR"/>
    <property type="match status" value="1"/>
</dbReference>
<evidence type="ECO:0000256" key="8">
    <source>
        <dbReference type="ARBA" id="ARBA00023125"/>
    </source>
</evidence>
<evidence type="ECO:0000256" key="3">
    <source>
        <dbReference type="ARBA" id="ARBA00022723"/>
    </source>
</evidence>
<dbReference type="FunFam" id="3.30.160.60:FF:000193">
    <property type="entry name" value="Zinc finger protein 300"/>
    <property type="match status" value="1"/>
</dbReference>
<accession>A0A3B3T1R3</accession>
<keyword evidence="10" id="KW-0539">Nucleus</keyword>
<keyword evidence="7" id="KW-0805">Transcription regulation</keyword>
<keyword evidence="9" id="KW-0804">Transcription</keyword>
<dbReference type="AlphaFoldDB" id="A0A3B3T1R3"/>
<feature type="domain" description="C2H2-type" evidence="12">
    <location>
        <begin position="224"/>
        <end position="251"/>
    </location>
</feature>
<dbReference type="InterPro" id="IPR036236">
    <property type="entry name" value="Znf_C2H2_sf"/>
</dbReference>
<dbReference type="GO" id="GO:0005634">
    <property type="term" value="C:nucleus"/>
    <property type="evidence" value="ECO:0007669"/>
    <property type="project" value="UniProtKB-SubCell"/>
</dbReference>
<keyword evidence="6" id="KW-0862">Zinc</keyword>
<reference evidence="13" key="2">
    <citation type="submission" date="2025-09" db="UniProtKB">
        <authorList>
            <consortium name="Ensembl"/>
        </authorList>
    </citation>
    <scope>IDENTIFICATION</scope>
</reference>
<dbReference type="Pfam" id="PF00096">
    <property type="entry name" value="zf-C2H2"/>
    <property type="match status" value="2"/>
</dbReference>
<dbReference type="GO" id="GO:0000978">
    <property type="term" value="F:RNA polymerase II cis-regulatory region sequence-specific DNA binding"/>
    <property type="evidence" value="ECO:0007669"/>
    <property type="project" value="TreeGrafter"/>
</dbReference>
<dbReference type="SUPFAM" id="SSF57667">
    <property type="entry name" value="beta-beta-alpha zinc fingers"/>
    <property type="match status" value="2"/>
</dbReference>
<dbReference type="PANTHER" id="PTHR23235:SF152">
    <property type="entry name" value="SI:DKEY-210J14.3"/>
    <property type="match status" value="1"/>
</dbReference>
<sequence length="307" mass="34341">MSPVSGGGTLGGLESNATLRQDVDPLQLEKLELIEHHPRSLIYGKISGPEHESAQSITESVTVPQIVEDALLTSDLQYVKSDDDHDDTEHCDTEHVSFVTPPDTSTIQQNFVSNTTKSEPPADCATVLQTVIQPTNSFYDATDSESIIAQEEDPQQVSLSSYGLVCIHTNLGTLNKSSFGIDIEKHRPYYKHEEKYHCILCGKAFSKVGSLRIHQRCHTGEKPYCCIQCGRRFSHAGDFKKHKRVHTGEKPYRCTLCGKGFSQSGYLKIHQRYHTGERPYCCSQCGKSFSQSSHLKKHQKIHFSQLS</sequence>
<evidence type="ECO:0000256" key="11">
    <source>
        <dbReference type="PROSITE-ProRule" id="PRU00042"/>
    </source>
</evidence>
<name>A0A3B3T1R3_9TELE</name>
<evidence type="ECO:0000313" key="13">
    <source>
        <dbReference type="Ensembl" id="ENSPKIP00000036276.1"/>
    </source>
</evidence>
<keyword evidence="4" id="KW-0677">Repeat</keyword>
<dbReference type="FunFam" id="3.30.160.60:FF:002343">
    <property type="entry name" value="Zinc finger protein 33A"/>
    <property type="match status" value="1"/>
</dbReference>
<dbReference type="FunFam" id="3.30.160.60:FF:000358">
    <property type="entry name" value="zinc finger protein 24"/>
    <property type="match status" value="1"/>
</dbReference>
<evidence type="ECO:0000313" key="14">
    <source>
        <dbReference type="Proteomes" id="UP000261540"/>
    </source>
</evidence>
<evidence type="ECO:0000259" key="12">
    <source>
        <dbReference type="PROSITE" id="PS50157"/>
    </source>
</evidence>
<evidence type="ECO:0000256" key="9">
    <source>
        <dbReference type="ARBA" id="ARBA00023163"/>
    </source>
</evidence>
<dbReference type="Proteomes" id="UP000261540">
    <property type="component" value="Unplaced"/>
</dbReference>
<dbReference type="PROSITE" id="PS50157">
    <property type="entry name" value="ZINC_FINGER_C2H2_2"/>
    <property type="match status" value="4"/>
</dbReference>
<feature type="domain" description="C2H2-type" evidence="12">
    <location>
        <begin position="280"/>
        <end position="307"/>
    </location>
</feature>
<keyword evidence="8" id="KW-0238">DNA-binding</keyword>
<reference evidence="13" key="1">
    <citation type="submission" date="2025-08" db="UniProtKB">
        <authorList>
            <consortium name="Ensembl"/>
        </authorList>
    </citation>
    <scope>IDENTIFICATION</scope>
</reference>